<keyword evidence="4" id="KW-1185">Reference proteome</keyword>
<name>A0A5B7F7Z3_PORTR</name>
<evidence type="ECO:0000259" key="2">
    <source>
        <dbReference type="Pfam" id="PF04218"/>
    </source>
</evidence>
<dbReference type="InterPro" id="IPR009057">
    <property type="entry name" value="Homeodomain-like_sf"/>
</dbReference>
<protein>
    <recommendedName>
        <fullName evidence="2">HTH psq-type domain-containing protein</fullName>
    </recommendedName>
</protein>
<dbReference type="SUPFAM" id="SSF46689">
    <property type="entry name" value="Homeodomain-like"/>
    <property type="match status" value="1"/>
</dbReference>
<dbReference type="GO" id="GO:0003677">
    <property type="term" value="F:DNA binding"/>
    <property type="evidence" value="ECO:0007669"/>
    <property type="project" value="InterPro"/>
</dbReference>
<dbReference type="Pfam" id="PF04218">
    <property type="entry name" value="CENP-B_N"/>
    <property type="match status" value="1"/>
</dbReference>
<dbReference type="InterPro" id="IPR007889">
    <property type="entry name" value="HTH_Psq"/>
</dbReference>
<dbReference type="Gene3D" id="1.10.10.60">
    <property type="entry name" value="Homeodomain-like"/>
    <property type="match status" value="1"/>
</dbReference>
<proteinExistence type="predicted"/>
<dbReference type="AlphaFoldDB" id="A0A5B7F7Z3"/>
<feature type="domain" description="HTH psq-type" evidence="2">
    <location>
        <begin position="7"/>
        <end position="54"/>
    </location>
</feature>
<sequence>MSPSIAKKTRKSLILKVKLDIIHSYERDEITNSIARHHVLTPSTVSTIFKNERQCFLVKTASDHDGPP</sequence>
<comment type="caution">
    <text evidence="3">The sequence shown here is derived from an EMBL/GenBank/DDBJ whole genome shotgun (WGS) entry which is preliminary data.</text>
</comment>
<evidence type="ECO:0000256" key="1">
    <source>
        <dbReference type="ARBA" id="ARBA00004123"/>
    </source>
</evidence>
<organism evidence="3 4">
    <name type="scientific">Portunus trituberculatus</name>
    <name type="common">Swimming crab</name>
    <name type="synonym">Neptunus trituberculatus</name>
    <dbReference type="NCBI Taxonomy" id="210409"/>
    <lineage>
        <taxon>Eukaryota</taxon>
        <taxon>Metazoa</taxon>
        <taxon>Ecdysozoa</taxon>
        <taxon>Arthropoda</taxon>
        <taxon>Crustacea</taxon>
        <taxon>Multicrustacea</taxon>
        <taxon>Malacostraca</taxon>
        <taxon>Eumalacostraca</taxon>
        <taxon>Eucarida</taxon>
        <taxon>Decapoda</taxon>
        <taxon>Pleocyemata</taxon>
        <taxon>Brachyura</taxon>
        <taxon>Eubrachyura</taxon>
        <taxon>Portunoidea</taxon>
        <taxon>Portunidae</taxon>
        <taxon>Portuninae</taxon>
        <taxon>Portunus</taxon>
    </lineage>
</organism>
<dbReference type="Proteomes" id="UP000324222">
    <property type="component" value="Unassembled WGS sequence"/>
</dbReference>
<comment type="subcellular location">
    <subcellularLocation>
        <location evidence="1">Nucleus</location>
    </subcellularLocation>
</comment>
<gene>
    <name evidence="3" type="ORF">E2C01_034800</name>
</gene>
<accession>A0A5B7F7Z3</accession>
<evidence type="ECO:0000313" key="4">
    <source>
        <dbReference type="Proteomes" id="UP000324222"/>
    </source>
</evidence>
<evidence type="ECO:0000313" key="3">
    <source>
        <dbReference type="EMBL" id="MPC41213.1"/>
    </source>
</evidence>
<dbReference type="GO" id="GO:0005634">
    <property type="term" value="C:nucleus"/>
    <property type="evidence" value="ECO:0007669"/>
    <property type="project" value="UniProtKB-SubCell"/>
</dbReference>
<reference evidence="3 4" key="1">
    <citation type="submission" date="2019-05" db="EMBL/GenBank/DDBJ databases">
        <title>Another draft genome of Portunus trituberculatus and its Hox gene families provides insights of decapod evolution.</title>
        <authorList>
            <person name="Jeong J.-H."/>
            <person name="Song I."/>
            <person name="Kim S."/>
            <person name="Choi T."/>
            <person name="Kim D."/>
            <person name="Ryu S."/>
            <person name="Kim W."/>
        </authorList>
    </citation>
    <scope>NUCLEOTIDE SEQUENCE [LARGE SCALE GENOMIC DNA]</scope>
    <source>
        <tissue evidence="3">Muscle</tissue>
    </source>
</reference>
<dbReference type="EMBL" id="VSRR010004972">
    <property type="protein sequence ID" value="MPC41213.1"/>
    <property type="molecule type" value="Genomic_DNA"/>
</dbReference>